<evidence type="ECO:0000256" key="7">
    <source>
        <dbReference type="SAM" id="Phobius"/>
    </source>
</evidence>
<dbReference type="EMBL" id="CP001089">
    <property type="protein sequence ID" value="ACD94295.1"/>
    <property type="molecule type" value="Genomic_DNA"/>
</dbReference>
<evidence type="ECO:0000256" key="1">
    <source>
        <dbReference type="ARBA" id="ARBA00000085"/>
    </source>
</evidence>
<dbReference type="GO" id="GO:0000155">
    <property type="term" value="F:phosphorelay sensor kinase activity"/>
    <property type="evidence" value="ECO:0007669"/>
    <property type="project" value="InterPro"/>
</dbReference>
<dbReference type="KEGG" id="glo:Glov_0568"/>
<evidence type="ECO:0000313" key="9">
    <source>
        <dbReference type="EMBL" id="ACD94295.1"/>
    </source>
</evidence>
<evidence type="ECO:0000256" key="2">
    <source>
        <dbReference type="ARBA" id="ARBA00012438"/>
    </source>
</evidence>
<dbReference type="InterPro" id="IPR003594">
    <property type="entry name" value="HATPase_dom"/>
</dbReference>
<feature type="domain" description="Histidine kinase" evidence="8">
    <location>
        <begin position="284"/>
        <end position="500"/>
    </location>
</feature>
<feature type="transmembrane region" description="Helical" evidence="7">
    <location>
        <begin position="170"/>
        <end position="189"/>
    </location>
</feature>
<evidence type="ECO:0000256" key="5">
    <source>
        <dbReference type="ARBA" id="ARBA00022777"/>
    </source>
</evidence>
<keyword evidence="6" id="KW-0067">ATP-binding</keyword>
<dbReference type="PANTHER" id="PTHR44936:SF10">
    <property type="entry name" value="SENSOR PROTEIN RSTB"/>
    <property type="match status" value="1"/>
</dbReference>
<dbReference type="OrthoDB" id="5379182at2"/>
<accession>B3E383</accession>
<dbReference type="SUPFAM" id="SSF47384">
    <property type="entry name" value="Homodimeric domain of signal transducing histidine kinase"/>
    <property type="match status" value="1"/>
</dbReference>
<organism evidence="9 10">
    <name type="scientific">Trichlorobacter lovleyi (strain ATCC BAA-1151 / DSM 17278 / SZ)</name>
    <name type="common">Geobacter lovleyi</name>
    <dbReference type="NCBI Taxonomy" id="398767"/>
    <lineage>
        <taxon>Bacteria</taxon>
        <taxon>Pseudomonadati</taxon>
        <taxon>Thermodesulfobacteriota</taxon>
        <taxon>Desulfuromonadia</taxon>
        <taxon>Geobacterales</taxon>
        <taxon>Geobacteraceae</taxon>
        <taxon>Trichlorobacter</taxon>
    </lineage>
</organism>
<dbReference type="RefSeq" id="WP_012468651.1">
    <property type="nucleotide sequence ID" value="NC_010814.1"/>
</dbReference>
<keyword evidence="7" id="KW-0472">Membrane</keyword>
<dbReference type="InterPro" id="IPR004358">
    <property type="entry name" value="Sig_transdc_His_kin-like_C"/>
</dbReference>
<evidence type="ECO:0000256" key="4">
    <source>
        <dbReference type="ARBA" id="ARBA00022741"/>
    </source>
</evidence>
<feature type="transmembrane region" description="Helical" evidence="7">
    <location>
        <begin position="12"/>
        <end position="30"/>
    </location>
</feature>
<dbReference type="InterPro" id="IPR005467">
    <property type="entry name" value="His_kinase_dom"/>
</dbReference>
<comment type="catalytic activity">
    <reaction evidence="1">
        <text>ATP + protein L-histidine = ADP + protein N-phospho-L-histidine.</text>
        <dbReference type="EC" id="2.7.13.3"/>
    </reaction>
</comment>
<dbReference type="Pfam" id="PF02518">
    <property type="entry name" value="HATPase_c"/>
    <property type="match status" value="1"/>
</dbReference>
<keyword evidence="4" id="KW-0547">Nucleotide-binding</keyword>
<sequence>MQFLPRRLHTRLLLAITLAMAFGILGLSFWTATSQSRQLLAARQQQAELLTRNLAEGSAHSYVLEDYAALDHFLRHSMGLPGVRRVVASDENGVILTDFTRVSDSAEPQLNVGGGERINVPAEPSASLVHAGTMLVVWQPVLAGDLLGWLQVSYGLEEVAALQRQIWCNGIIFALAEVVGGIVLIAWLLRRPIRSISRLSGFARDLPQHKGMTLPVERFVTEVQDLGESLNYASTELCRIEQELLELNRTLEARVEDELAKSREKDALLLQQARYQTLGELLVNIAHHWRQPLNNIGARVQENAWLLANGEIPPENAMAAADLIMQDLKQLSRSIETFTLLCRPALPDQVVLPSDAVKRAILMVQDSYQQAGISFELKLNAEQELQGSLQDLVQCILNLFSNARDAVVAGHDAAGLIRVEIDVEEQKRLTIAVSDTGGGIPPQLLHSLFDPYVTSKFRTQGVGLGLFVVRQIIEQRFNGTVIAANQDRGAVITIAIPLKQETV</sequence>
<keyword evidence="10" id="KW-1185">Reference proteome</keyword>
<dbReference type="STRING" id="398767.Glov_0568"/>
<evidence type="ECO:0000256" key="6">
    <source>
        <dbReference type="ARBA" id="ARBA00022840"/>
    </source>
</evidence>
<gene>
    <name evidence="9" type="ordered locus">Glov_0568</name>
</gene>
<dbReference type="PROSITE" id="PS50109">
    <property type="entry name" value="HIS_KIN"/>
    <property type="match status" value="1"/>
</dbReference>
<protein>
    <recommendedName>
        <fullName evidence="2">histidine kinase</fullName>
        <ecNumber evidence="2">2.7.13.3</ecNumber>
    </recommendedName>
</protein>
<dbReference type="InterPro" id="IPR050980">
    <property type="entry name" value="2C_sensor_his_kinase"/>
</dbReference>
<evidence type="ECO:0000313" key="10">
    <source>
        <dbReference type="Proteomes" id="UP000002420"/>
    </source>
</evidence>
<keyword evidence="3" id="KW-0808">Transferase</keyword>
<dbReference type="EC" id="2.7.13.3" evidence="2"/>
<dbReference type="PANTHER" id="PTHR44936">
    <property type="entry name" value="SENSOR PROTEIN CREC"/>
    <property type="match status" value="1"/>
</dbReference>
<dbReference type="AlphaFoldDB" id="B3E383"/>
<dbReference type="eggNOG" id="COG4191">
    <property type="taxonomic scope" value="Bacteria"/>
</dbReference>
<reference evidence="9 10" key="1">
    <citation type="submission" date="2008-05" db="EMBL/GenBank/DDBJ databases">
        <title>Complete sequence of chromosome of Geobacter lovleyi SZ.</title>
        <authorList>
            <consortium name="US DOE Joint Genome Institute"/>
            <person name="Lucas S."/>
            <person name="Copeland A."/>
            <person name="Lapidus A."/>
            <person name="Glavina del Rio T."/>
            <person name="Dalin E."/>
            <person name="Tice H."/>
            <person name="Bruce D."/>
            <person name="Goodwin L."/>
            <person name="Pitluck S."/>
            <person name="Chertkov O."/>
            <person name="Meincke L."/>
            <person name="Brettin T."/>
            <person name="Detter J.C."/>
            <person name="Han C."/>
            <person name="Tapia R."/>
            <person name="Kuske C.R."/>
            <person name="Schmutz J."/>
            <person name="Larimer F."/>
            <person name="Land M."/>
            <person name="Hauser L."/>
            <person name="Kyrpides N."/>
            <person name="Mikhailova N."/>
            <person name="Sung Y."/>
            <person name="Fletcher K.E."/>
            <person name="Ritalahti K.M."/>
            <person name="Loeffler F.E."/>
            <person name="Richardson P."/>
        </authorList>
    </citation>
    <scope>NUCLEOTIDE SEQUENCE [LARGE SCALE GENOMIC DNA]</scope>
    <source>
        <strain evidence="10">ATCC BAA-1151 / DSM 17278 / SZ</strain>
    </source>
</reference>
<dbReference type="InterPro" id="IPR036097">
    <property type="entry name" value="HisK_dim/P_sf"/>
</dbReference>
<dbReference type="InterPro" id="IPR036890">
    <property type="entry name" value="HATPase_C_sf"/>
</dbReference>
<dbReference type="SUPFAM" id="SSF55874">
    <property type="entry name" value="ATPase domain of HSP90 chaperone/DNA topoisomerase II/histidine kinase"/>
    <property type="match status" value="1"/>
</dbReference>
<keyword evidence="7" id="KW-1133">Transmembrane helix</keyword>
<dbReference type="Proteomes" id="UP000002420">
    <property type="component" value="Chromosome"/>
</dbReference>
<dbReference type="SMART" id="SM00387">
    <property type="entry name" value="HATPase_c"/>
    <property type="match status" value="1"/>
</dbReference>
<keyword evidence="7" id="KW-0812">Transmembrane</keyword>
<evidence type="ECO:0000259" key="8">
    <source>
        <dbReference type="PROSITE" id="PS50109"/>
    </source>
</evidence>
<proteinExistence type="predicted"/>
<dbReference type="Gene3D" id="3.30.565.10">
    <property type="entry name" value="Histidine kinase-like ATPase, C-terminal domain"/>
    <property type="match status" value="1"/>
</dbReference>
<dbReference type="HOGENOM" id="CLU_000445_133_4_7"/>
<dbReference type="Gene3D" id="1.10.287.130">
    <property type="match status" value="1"/>
</dbReference>
<name>B3E383_TRIL1</name>
<evidence type="ECO:0000256" key="3">
    <source>
        <dbReference type="ARBA" id="ARBA00022679"/>
    </source>
</evidence>
<dbReference type="GO" id="GO:0005524">
    <property type="term" value="F:ATP binding"/>
    <property type="evidence" value="ECO:0007669"/>
    <property type="project" value="UniProtKB-KW"/>
</dbReference>
<dbReference type="PRINTS" id="PR00344">
    <property type="entry name" value="BCTRLSENSOR"/>
</dbReference>
<keyword evidence="5 9" id="KW-0418">Kinase</keyword>